<dbReference type="GO" id="GO:0005576">
    <property type="term" value="C:extracellular region"/>
    <property type="evidence" value="ECO:0007669"/>
    <property type="project" value="UniProtKB-SubCell"/>
</dbReference>
<keyword evidence="4 7" id="KW-0732">Signal</keyword>
<protein>
    <submittedName>
        <fullName evidence="9">Fatty-acid and retinol-binding protein 1</fullName>
    </submittedName>
</protein>
<dbReference type="GO" id="GO:0008289">
    <property type="term" value="F:lipid binding"/>
    <property type="evidence" value="ECO:0007669"/>
    <property type="project" value="UniProtKB-KW"/>
</dbReference>
<organism evidence="8 9">
    <name type="scientific">Strongyloides papillosus</name>
    <name type="common">Intestinal threadworm</name>
    <dbReference type="NCBI Taxonomy" id="174720"/>
    <lineage>
        <taxon>Eukaryota</taxon>
        <taxon>Metazoa</taxon>
        <taxon>Ecdysozoa</taxon>
        <taxon>Nematoda</taxon>
        <taxon>Chromadorea</taxon>
        <taxon>Rhabditida</taxon>
        <taxon>Tylenchina</taxon>
        <taxon>Panagrolaimomorpha</taxon>
        <taxon>Strongyloidoidea</taxon>
        <taxon>Strongyloididae</taxon>
        <taxon>Strongyloides</taxon>
    </lineage>
</organism>
<evidence type="ECO:0000256" key="1">
    <source>
        <dbReference type="ARBA" id="ARBA00004613"/>
    </source>
</evidence>
<proteinExistence type="inferred from homology"/>
<evidence type="ECO:0000256" key="7">
    <source>
        <dbReference type="SAM" id="SignalP"/>
    </source>
</evidence>
<dbReference type="AlphaFoldDB" id="A0A0N5CH37"/>
<evidence type="ECO:0000256" key="5">
    <source>
        <dbReference type="ARBA" id="ARBA00023054"/>
    </source>
</evidence>
<evidence type="ECO:0000256" key="6">
    <source>
        <dbReference type="ARBA" id="ARBA00023121"/>
    </source>
</evidence>
<evidence type="ECO:0000256" key="3">
    <source>
        <dbReference type="ARBA" id="ARBA00022525"/>
    </source>
</evidence>
<keyword evidence="6" id="KW-0446">Lipid-binding</keyword>
<dbReference type="Gene3D" id="1.20.120.1100">
    <property type="match status" value="1"/>
</dbReference>
<keyword evidence="3" id="KW-0964">Secreted</keyword>
<dbReference type="WBParaSite" id="SPAL_0001715900.1">
    <property type="protein sequence ID" value="SPAL_0001715900.1"/>
    <property type="gene ID" value="SPAL_0001715900"/>
</dbReference>
<evidence type="ECO:0000313" key="8">
    <source>
        <dbReference type="Proteomes" id="UP000046392"/>
    </source>
</evidence>
<comment type="similarity">
    <text evidence="2">Belongs to the fatty-acid and retinol-binding protein (FARBP) family.</text>
</comment>
<evidence type="ECO:0000256" key="2">
    <source>
        <dbReference type="ARBA" id="ARBA00006648"/>
    </source>
</evidence>
<keyword evidence="8" id="KW-1185">Reference proteome</keyword>
<comment type="subcellular location">
    <subcellularLocation>
        <location evidence="1">Secreted</location>
    </subcellularLocation>
</comment>
<feature type="signal peptide" evidence="7">
    <location>
        <begin position="1"/>
        <end position="17"/>
    </location>
</feature>
<evidence type="ECO:0000313" key="9">
    <source>
        <dbReference type="WBParaSite" id="SPAL_0001715900.1"/>
    </source>
</evidence>
<sequence length="247" mass="27823">MKFVILFFILIIAKIQAEDVVVDTVNEVASKFSDVSPDVVSNMIPDFSDEFLGMVAETENSSVSPFIPKEIIDTYENLNTKERMQILKAIINIGMKAKMMGSKFTKDVAIEAIRKIDPQTLEKFKNLHDTLIAKGQKVSDGVKSFVKEYVDFMKQKYTQYKGVKLSEIPESEIVQANVKLAEGYLKLTDDDRKSIGEAFETLSNLVNNEKFLTILKTLNENSTVADLATVQNQMKEAFRSGEFNPPN</sequence>
<feature type="chain" id="PRO_5005895930" evidence="7">
    <location>
        <begin position="18"/>
        <end position="247"/>
    </location>
</feature>
<accession>A0A0N5CH37</accession>
<dbReference type="Pfam" id="PF05823">
    <property type="entry name" value="Gp-FAR-1"/>
    <property type="match status" value="1"/>
</dbReference>
<name>A0A0N5CH37_STREA</name>
<dbReference type="InterPro" id="IPR008632">
    <property type="entry name" value="Gp-FAR-1"/>
</dbReference>
<dbReference type="Proteomes" id="UP000046392">
    <property type="component" value="Unplaced"/>
</dbReference>
<keyword evidence="5" id="KW-0175">Coiled coil</keyword>
<evidence type="ECO:0000256" key="4">
    <source>
        <dbReference type="ARBA" id="ARBA00022729"/>
    </source>
</evidence>
<reference evidence="9" key="1">
    <citation type="submission" date="2017-02" db="UniProtKB">
        <authorList>
            <consortium name="WormBaseParasite"/>
        </authorList>
    </citation>
    <scope>IDENTIFICATION</scope>
</reference>